<comment type="caution">
    <text evidence="1">The sequence shown here is derived from an EMBL/GenBank/DDBJ whole genome shotgun (WGS) entry which is preliminary data.</text>
</comment>
<accession>A0A350P9I2</accession>
<dbReference type="EMBL" id="DNAN01000690">
    <property type="protein sequence ID" value="HAW77949.1"/>
    <property type="molecule type" value="Genomic_DNA"/>
</dbReference>
<protein>
    <submittedName>
        <fullName evidence="1">Uncharacterized protein</fullName>
    </submittedName>
</protein>
<evidence type="ECO:0000313" key="1">
    <source>
        <dbReference type="EMBL" id="HAW77949.1"/>
    </source>
</evidence>
<gene>
    <name evidence="1" type="ORF">DCW74_19705</name>
</gene>
<name>A0A350P9I2_9ALTE</name>
<evidence type="ECO:0000313" key="2">
    <source>
        <dbReference type="Proteomes" id="UP000263517"/>
    </source>
</evidence>
<sequence>MTKIKNACNLIAEHLKKVKIDEDLYSEMKFIRADLLDYLLCEGNQEELLQDFKIESKINNKKGL</sequence>
<proteinExistence type="predicted"/>
<dbReference type="AlphaFoldDB" id="A0A350P9I2"/>
<organism evidence="1 2">
    <name type="scientific">Alteromonas australica</name>
    <dbReference type="NCBI Taxonomy" id="589873"/>
    <lineage>
        <taxon>Bacteria</taxon>
        <taxon>Pseudomonadati</taxon>
        <taxon>Pseudomonadota</taxon>
        <taxon>Gammaproteobacteria</taxon>
        <taxon>Alteromonadales</taxon>
        <taxon>Alteromonadaceae</taxon>
        <taxon>Alteromonas/Salinimonas group</taxon>
        <taxon>Alteromonas</taxon>
    </lineage>
</organism>
<reference evidence="1 2" key="1">
    <citation type="journal article" date="2018" name="Nat. Biotechnol.">
        <title>A standardized bacterial taxonomy based on genome phylogeny substantially revises the tree of life.</title>
        <authorList>
            <person name="Parks D.H."/>
            <person name="Chuvochina M."/>
            <person name="Waite D.W."/>
            <person name="Rinke C."/>
            <person name="Skarshewski A."/>
            <person name="Chaumeil P.A."/>
            <person name="Hugenholtz P."/>
        </authorList>
    </citation>
    <scope>NUCLEOTIDE SEQUENCE [LARGE SCALE GENOMIC DNA]</scope>
    <source>
        <strain evidence="1">UBA11978</strain>
    </source>
</reference>
<dbReference type="Proteomes" id="UP000263517">
    <property type="component" value="Unassembled WGS sequence"/>
</dbReference>